<organism evidence="2 3">
    <name type="scientific">Candidatus Methanoperedens nitratireducens</name>
    <dbReference type="NCBI Taxonomy" id="1392998"/>
    <lineage>
        <taxon>Archaea</taxon>
        <taxon>Methanobacteriati</taxon>
        <taxon>Methanobacteriota</taxon>
        <taxon>Stenosarchaea group</taxon>
        <taxon>Methanomicrobia</taxon>
        <taxon>Methanosarcinales</taxon>
        <taxon>ANME-2 cluster</taxon>
        <taxon>Candidatus Methanoperedentaceae</taxon>
        <taxon>Candidatus Methanoperedens</taxon>
    </lineage>
</organism>
<gene>
    <name evidence="2" type="ORF">MNV_380022</name>
</gene>
<feature type="compositionally biased region" description="Basic residues" evidence="1">
    <location>
        <begin position="52"/>
        <end position="61"/>
    </location>
</feature>
<proteinExistence type="predicted"/>
<dbReference type="AlphaFoldDB" id="A0A284VQI3"/>
<evidence type="ECO:0000313" key="2">
    <source>
        <dbReference type="EMBL" id="SNQ61522.1"/>
    </source>
</evidence>
<accession>A0A284VQI3</accession>
<dbReference type="Proteomes" id="UP000218615">
    <property type="component" value="Unassembled WGS sequence"/>
</dbReference>
<sequence length="82" mass="9335">MSGALKCESCGNSPACRLKDDGFTDLCPVNKPKRVIENKQKSKQQIDLNKSHPAKKIRKGKKEKESKLEKQRILEGMECYKN</sequence>
<dbReference type="RefSeq" id="WP_096206196.1">
    <property type="nucleotide sequence ID" value="NZ_FZMP01000183.1"/>
</dbReference>
<dbReference type="EMBL" id="FZMP01000183">
    <property type="protein sequence ID" value="SNQ61522.1"/>
    <property type="molecule type" value="Genomic_DNA"/>
</dbReference>
<protein>
    <submittedName>
        <fullName evidence="2">Uncharacterized protein</fullName>
    </submittedName>
</protein>
<feature type="region of interest" description="Disordered" evidence="1">
    <location>
        <begin position="35"/>
        <end position="68"/>
    </location>
</feature>
<keyword evidence="3" id="KW-1185">Reference proteome</keyword>
<name>A0A284VQI3_9EURY</name>
<evidence type="ECO:0000313" key="3">
    <source>
        <dbReference type="Proteomes" id="UP000218615"/>
    </source>
</evidence>
<reference evidence="3" key="1">
    <citation type="submission" date="2017-06" db="EMBL/GenBank/DDBJ databases">
        <authorList>
            <person name="Cremers G."/>
        </authorList>
    </citation>
    <scope>NUCLEOTIDE SEQUENCE [LARGE SCALE GENOMIC DNA]</scope>
</reference>
<evidence type="ECO:0000256" key="1">
    <source>
        <dbReference type="SAM" id="MobiDB-lite"/>
    </source>
</evidence>